<protein>
    <submittedName>
        <fullName evidence="2">Uncharacterized protein</fullName>
    </submittedName>
</protein>
<dbReference type="InParanoid" id="G4YF94"/>
<gene>
    <name evidence="2" type="ORF">PHYSODRAFT_321704</name>
</gene>
<dbReference type="EMBL" id="JH159151">
    <property type="protein sequence ID" value="EGZ27998.1"/>
    <property type="molecule type" value="Genomic_DNA"/>
</dbReference>
<evidence type="ECO:0000256" key="1">
    <source>
        <dbReference type="SAM" id="Phobius"/>
    </source>
</evidence>
<accession>G4YF94</accession>
<keyword evidence="1" id="KW-0472">Membrane</keyword>
<reference evidence="2 3" key="1">
    <citation type="journal article" date="2006" name="Science">
        <title>Phytophthora genome sequences uncover evolutionary origins and mechanisms of pathogenesis.</title>
        <authorList>
            <person name="Tyler B.M."/>
            <person name="Tripathy S."/>
            <person name="Zhang X."/>
            <person name="Dehal P."/>
            <person name="Jiang R.H."/>
            <person name="Aerts A."/>
            <person name="Arredondo F.D."/>
            <person name="Baxter L."/>
            <person name="Bensasson D."/>
            <person name="Beynon J.L."/>
            <person name="Chapman J."/>
            <person name="Damasceno C.M."/>
            <person name="Dorrance A.E."/>
            <person name="Dou D."/>
            <person name="Dickerman A.W."/>
            <person name="Dubchak I.L."/>
            <person name="Garbelotto M."/>
            <person name="Gijzen M."/>
            <person name="Gordon S.G."/>
            <person name="Govers F."/>
            <person name="Grunwald N.J."/>
            <person name="Huang W."/>
            <person name="Ivors K.L."/>
            <person name="Jones R.W."/>
            <person name="Kamoun S."/>
            <person name="Krampis K."/>
            <person name="Lamour K.H."/>
            <person name="Lee M.K."/>
            <person name="McDonald W.H."/>
            <person name="Medina M."/>
            <person name="Meijer H.J."/>
            <person name="Nordberg E.K."/>
            <person name="Maclean D.J."/>
            <person name="Ospina-Giraldo M.D."/>
            <person name="Morris P.F."/>
            <person name="Phuntumart V."/>
            <person name="Putnam N.H."/>
            <person name="Rash S."/>
            <person name="Rose J.K."/>
            <person name="Sakihama Y."/>
            <person name="Salamov A.A."/>
            <person name="Savidor A."/>
            <person name="Scheuring C.F."/>
            <person name="Smith B.M."/>
            <person name="Sobral B.W."/>
            <person name="Terry A."/>
            <person name="Torto-Alalibo T.A."/>
            <person name="Win J."/>
            <person name="Xu Z."/>
            <person name="Zhang H."/>
            <person name="Grigoriev I.V."/>
            <person name="Rokhsar D.S."/>
            <person name="Boore J.L."/>
        </authorList>
    </citation>
    <scope>NUCLEOTIDE SEQUENCE [LARGE SCALE GENOMIC DNA]</scope>
    <source>
        <strain evidence="2 3">P6497</strain>
    </source>
</reference>
<keyword evidence="1" id="KW-0812">Transmembrane</keyword>
<feature type="transmembrane region" description="Helical" evidence="1">
    <location>
        <begin position="204"/>
        <end position="225"/>
    </location>
</feature>
<evidence type="ECO:0000313" key="2">
    <source>
        <dbReference type="EMBL" id="EGZ27998.1"/>
    </source>
</evidence>
<proteinExistence type="predicted"/>
<evidence type="ECO:0000313" key="3">
    <source>
        <dbReference type="Proteomes" id="UP000002640"/>
    </source>
</evidence>
<sequence length="341" mass="38345">MPQYNVHGSYFLGFNKAEPYKTTPANCANDSYPFESYFYHGSIGYYSFYIEGEGTLCALDSTAYDIVKAVGTFDINGSRLANDKGDGFYRKSYCFVSCKRFVRRCNPADERISFQDAFVFVQESLRLSAHGAKNYHRLLLLFALLDLGLMSDLFQLITQEGFMGRIQSISLGYNLAGIMSTLFEMVETMGWMREKTRCFVKRLLFNYETALVGELLTAALIQFYLTSLNRSSLRHTEVEAKAVSYYVMSLVGHGCIALGCVLVIYGGLALLTKPCSVDTTLGARSKLISLAGYVCEGGVLYYKVNTLRAFGISRLTEEDGSEFLVHPKLHWFTIPRESVWS</sequence>
<organism evidence="2 3">
    <name type="scientific">Phytophthora sojae (strain P6497)</name>
    <name type="common">Soybean stem and root rot agent</name>
    <name type="synonym">Phytophthora megasperma f. sp. glycines</name>
    <dbReference type="NCBI Taxonomy" id="1094619"/>
    <lineage>
        <taxon>Eukaryota</taxon>
        <taxon>Sar</taxon>
        <taxon>Stramenopiles</taxon>
        <taxon>Oomycota</taxon>
        <taxon>Peronosporomycetes</taxon>
        <taxon>Peronosporales</taxon>
        <taxon>Peronosporaceae</taxon>
        <taxon>Phytophthora</taxon>
    </lineage>
</organism>
<feature type="transmembrane region" description="Helical" evidence="1">
    <location>
        <begin position="138"/>
        <end position="157"/>
    </location>
</feature>
<dbReference type="AlphaFoldDB" id="G4YF94"/>
<dbReference type="RefSeq" id="XP_009515273.1">
    <property type="nucleotide sequence ID" value="XM_009516978.1"/>
</dbReference>
<feature type="transmembrane region" description="Helical" evidence="1">
    <location>
        <begin position="163"/>
        <end position="183"/>
    </location>
</feature>
<name>G4YF94_PHYSP</name>
<feature type="transmembrane region" description="Helical" evidence="1">
    <location>
        <begin position="245"/>
        <end position="271"/>
    </location>
</feature>
<keyword evidence="1" id="KW-1133">Transmembrane helix</keyword>
<dbReference type="GeneID" id="20644701"/>
<keyword evidence="3" id="KW-1185">Reference proteome</keyword>
<dbReference type="Proteomes" id="UP000002640">
    <property type="component" value="Unassembled WGS sequence"/>
</dbReference>
<dbReference type="KEGG" id="psoj:PHYSODRAFT_321704"/>